<evidence type="ECO:0000313" key="4">
    <source>
        <dbReference type="Proteomes" id="UP000216411"/>
    </source>
</evidence>
<gene>
    <name evidence="2" type="ORF">C8E03_11281</name>
    <name evidence="3" type="ORF">CG710_005835</name>
</gene>
<evidence type="ECO:0000313" key="3">
    <source>
        <dbReference type="EMBL" id="RDY32198.1"/>
    </source>
</evidence>
<dbReference type="Gene3D" id="2.40.50.180">
    <property type="entry name" value="CheA-289, Domain 4"/>
    <property type="match status" value="1"/>
</dbReference>
<reference evidence="3 4" key="1">
    <citation type="journal article" date="2017" name="Genome Announc.">
        <title>Draft Genome Sequence of a Sporulating and Motile Strain of Lachnotalea glycerini Isolated from Water in Quebec City, Canada.</title>
        <authorList>
            <person name="Maheux A.F."/>
            <person name="Boudreau D.K."/>
            <person name="Berube E."/>
            <person name="Boissinot M."/>
            <person name="Raymond F."/>
            <person name="Brodeur S."/>
            <person name="Corbeil J."/>
            <person name="Isabel S."/>
            <person name="Omar R.F."/>
            <person name="Bergeron M.G."/>
        </authorList>
    </citation>
    <scope>NUCLEOTIDE SEQUENCE [LARGE SCALE GENOMIC DNA]</scope>
    <source>
        <strain evidence="3 4">CCRI-19302</strain>
    </source>
</reference>
<dbReference type="AlphaFoldDB" id="A0A255ISX0"/>
<dbReference type="Proteomes" id="UP000216411">
    <property type="component" value="Unassembled WGS sequence"/>
</dbReference>
<dbReference type="Pfam" id="PF01584">
    <property type="entry name" value="CheW"/>
    <property type="match status" value="1"/>
</dbReference>
<organism evidence="2 5">
    <name type="scientific">Lachnotalea glycerini</name>
    <dbReference type="NCBI Taxonomy" id="1763509"/>
    <lineage>
        <taxon>Bacteria</taxon>
        <taxon>Bacillati</taxon>
        <taxon>Bacillota</taxon>
        <taxon>Clostridia</taxon>
        <taxon>Lachnospirales</taxon>
        <taxon>Lachnospiraceae</taxon>
        <taxon>Lachnotalea</taxon>
    </lineage>
</organism>
<sequence>MEDIKPIIFKLNNEEYGIDISLVNAIEPAQHTVRIPNAPNHIKGIINLRGEIIPVFSLRSKFNLPEAQEDNIERKIIVTNIKKMPIALEVDMVSEIQSIDKMNITDVPPIVKSYDTLYIKSIAKVDSNIVIILNTEKLMSDEEQDNIAVFMENQ</sequence>
<accession>A0A255ISX0</accession>
<keyword evidence="4" id="KW-1185">Reference proteome</keyword>
<dbReference type="PROSITE" id="PS50851">
    <property type="entry name" value="CHEW"/>
    <property type="match status" value="1"/>
</dbReference>
<reference evidence="2 5" key="2">
    <citation type="submission" date="2018-05" db="EMBL/GenBank/DDBJ databases">
        <title>Genomic Encyclopedia of Type Strains, Phase IV (KMG-IV): sequencing the most valuable type-strain genomes for metagenomic binning, comparative biology and taxonomic classification.</title>
        <authorList>
            <person name="Goeker M."/>
        </authorList>
    </citation>
    <scope>NUCLEOTIDE SEQUENCE [LARGE SCALE GENOMIC DNA]</scope>
    <source>
        <strain evidence="2 5">DSM 28816</strain>
    </source>
</reference>
<dbReference type="InterPro" id="IPR039315">
    <property type="entry name" value="CheW"/>
</dbReference>
<evidence type="ECO:0000259" key="1">
    <source>
        <dbReference type="PROSITE" id="PS50851"/>
    </source>
</evidence>
<dbReference type="InterPro" id="IPR036061">
    <property type="entry name" value="CheW-like_dom_sf"/>
</dbReference>
<dbReference type="Proteomes" id="UP000247523">
    <property type="component" value="Unassembled WGS sequence"/>
</dbReference>
<evidence type="ECO:0000313" key="5">
    <source>
        <dbReference type="Proteomes" id="UP000247523"/>
    </source>
</evidence>
<dbReference type="PANTHER" id="PTHR22617:SF23">
    <property type="entry name" value="CHEMOTAXIS PROTEIN CHEW"/>
    <property type="match status" value="1"/>
</dbReference>
<dbReference type="EMBL" id="NOKA02000005">
    <property type="protein sequence ID" value="RDY32198.1"/>
    <property type="molecule type" value="Genomic_DNA"/>
</dbReference>
<dbReference type="Gene3D" id="2.30.30.40">
    <property type="entry name" value="SH3 Domains"/>
    <property type="match status" value="1"/>
</dbReference>
<dbReference type="EMBL" id="QICS01000012">
    <property type="protein sequence ID" value="PXV86702.1"/>
    <property type="molecule type" value="Genomic_DNA"/>
</dbReference>
<dbReference type="SUPFAM" id="SSF50341">
    <property type="entry name" value="CheW-like"/>
    <property type="match status" value="1"/>
</dbReference>
<dbReference type="GO" id="GO:0007165">
    <property type="term" value="P:signal transduction"/>
    <property type="evidence" value="ECO:0007669"/>
    <property type="project" value="InterPro"/>
</dbReference>
<dbReference type="OrthoDB" id="9794382at2"/>
<dbReference type="InterPro" id="IPR002545">
    <property type="entry name" value="CheW-lke_dom"/>
</dbReference>
<dbReference type="GO" id="GO:0006935">
    <property type="term" value="P:chemotaxis"/>
    <property type="evidence" value="ECO:0007669"/>
    <property type="project" value="InterPro"/>
</dbReference>
<dbReference type="GO" id="GO:0005829">
    <property type="term" value="C:cytosol"/>
    <property type="evidence" value="ECO:0007669"/>
    <property type="project" value="TreeGrafter"/>
</dbReference>
<evidence type="ECO:0000313" key="2">
    <source>
        <dbReference type="EMBL" id="PXV86702.1"/>
    </source>
</evidence>
<dbReference type="PANTHER" id="PTHR22617">
    <property type="entry name" value="CHEMOTAXIS SENSOR HISTIDINE KINASE-RELATED"/>
    <property type="match status" value="1"/>
</dbReference>
<protein>
    <submittedName>
        <fullName evidence="2 3">Chemotaxis protein CheW</fullName>
    </submittedName>
</protein>
<reference evidence="3" key="3">
    <citation type="submission" date="2018-07" db="EMBL/GenBank/DDBJ databases">
        <authorList>
            <person name="Quirk P.G."/>
            <person name="Krulwich T.A."/>
        </authorList>
    </citation>
    <scope>NUCLEOTIDE SEQUENCE</scope>
    <source>
        <strain evidence="3">CCRI-19302</strain>
    </source>
</reference>
<name>A0A255ISX0_9FIRM</name>
<feature type="domain" description="CheW-like" evidence="1">
    <location>
        <begin position="3"/>
        <end position="144"/>
    </location>
</feature>
<dbReference type="SMART" id="SM00260">
    <property type="entry name" value="CheW"/>
    <property type="match status" value="1"/>
</dbReference>
<comment type="caution">
    <text evidence="2">The sequence shown here is derived from an EMBL/GenBank/DDBJ whole genome shotgun (WGS) entry which is preliminary data.</text>
</comment>
<proteinExistence type="predicted"/>
<dbReference type="RefSeq" id="WP_094375817.1">
    <property type="nucleotide sequence ID" value="NZ_NOKA02000005.1"/>
</dbReference>